<dbReference type="OrthoDB" id="2906425at2759"/>
<dbReference type="EMBL" id="GL698592">
    <property type="protein sequence ID" value="EFY85047.1"/>
    <property type="molecule type" value="Genomic_DNA"/>
</dbReference>
<evidence type="ECO:0000313" key="2">
    <source>
        <dbReference type="Proteomes" id="UP000002499"/>
    </source>
</evidence>
<dbReference type="SUPFAM" id="SSF56112">
    <property type="entry name" value="Protein kinase-like (PK-like)"/>
    <property type="match status" value="1"/>
</dbReference>
<proteinExistence type="predicted"/>
<evidence type="ECO:0000313" key="1">
    <source>
        <dbReference type="EMBL" id="EFY85047.1"/>
    </source>
</evidence>
<dbReference type="HOGENOM" id="CLU_1825739_0_0_1"/>
<protein>
    <submittedName>
        <fullName evidence="1">Uncharacterized protein</fullName>
    </submittedName>
</protein>
<dbReference type="Proteomes" id="UP000002499">
    <property type="component" value="Unassembled WGS sequence"/>
</dbReference>
<keyword evidence="2" id="KW-1185">Reference proteome</keyword>
<dbReference type="AlphaFoldDB" id="E9EG95"/>
<dbReference type="InterPro" id="IPR011009">
    <property type="entry name" value="Kinase-like_dom_sf"/>
</dbReference>
<reference evidence="1 2" key="1">
    <citation type="journal article" date="2011" name="PLoS Genet.">
        <title>Genome sequencing and comparative transcriptomics of the model entomopathogenic fungi Metarhizium anisopliae and M. acridum.</title>
        <authorList>
            <person name="Gao Q."/>
            <person name="Jin K."/>
            <person name="Ying S.H."/>
            <person name="Zhang Y."/>
            <person name="Xiao G."/>
            <person name="Shang Y."/>
            <person name="Duan Z."/>
            <person name="Hu X."/>
            <person name="Xie X.Q."/>
            <person name="Zhou G."/>
            <person name="Peng G."/>
            <person name="Luo Z."/>
            <person name="Huang W."/>
            <person name="Wang B."/>
            <person name="Fang W."/>
            <person name="Wang S."/>
            <person name="Zhong Y."/>
            <person name="Ma L.J."/>
            <person name="St Leger R.J."/>
            <person name="Zhao G.P."/>
            <person name="Pei Y."/>
            <person name="Feng M.G."/>
            <person name="Xia Y."/>
            <person name="Wang C."/>
        </authorList>
    </citation>
    <scope>NUCLEOTIDE SEQUENCE [LARGE SCALE GENOMIC DNA]</scope>
    <source>
        <strain evidence="1 2">CQMa 102</strain>
    </source>
</reference>
<gene>
    <name evidence="1" type="ORF">MAC_08893</name>
</gene>
<name>E9EG95_METAQ</name>
<sequence>MMAERMERERILALYGDSFPRPADGEIISQFGDRYVVRQGTAITKYTKRKTGMGANDHPNEALALRYISENTSIPVPEVICSDWDRIAMEYMDQLRGYISQMRAIPGNFIGRLDHQGVIILVGRLQEWLVRPPHRLDSESM</sequence>
<dbReference type="InParanoid" id="E9EG95"/>
<dbReference type="eggNOG" id="ENOG502SHN1">
    <property type="taxonomic scope" value="Eukaryota"/>
</dbReference>
<accession>E9EG95</accession>
<organism evidence="2">
    <name type="scientific">Metarhizium acridum (strain CQMa 102)</name>
    <dbReference type="NCBI Taxonomy" id="655827"/>
    <lineage>
        <taxon>Eukaryota</taxon>
        <taxon>Fungi</taxon>
        <taxon>Dikarya</taxon>
        <taxon>Ascomycota</taxon>
        <taxon>Pezizomycotina</taxon>
        <taxon>Sordariomycetes</taxon>
        <taxon>Hypocreomycetidae</taxon>
        <taxon>Hypocreales</taxon>
        <taxon>Clavicipitaceae</taxon>
        <taxon>Metarhizium</taxon>
    </lineage>
</organism>
<dbReference type="STRING" id="655827.E9EG95"/>